<dbReference type="InterPro" id="IPR036736">
    <property type="entry name" value="ACP-like_sf"/>
</dbReference>
<dbReference type="InterPro" id="IPR049900">
    <property type="entry name" value="PKS_mFAS_DH"/>
</dbReference>
<comment type="caution">
    <text evidence="7">Lacks conserved residue(s) required for the propagation of feature annotation.</text>
</comment>
<dbReference type="GO" id="GO:0004312">
    <property type="term" value="F:fatty acid synthase activity"/>
    <property type="evidence" value="ECO:0007669"/>
    <property type="project" value="TreeGrafter"/>
</dbReference>
<evidence type="ECO:0000259" key="9">
    <source>
        <dbReference type="PROSITE" id="PS50075"/>
    </source>
</evidence>
<dbReference type="SMART" id="SM00825">
    <property type="entry name" value="PKS_KS"/>
    <property type="match status" value="1"/>
</dbReference>
<dbReference type="InterPro" id="IPR016039">
    <property type="entry name" value="Thiolase-like"/>
</dbReference>
<dbReference type="EMBL" id="MN317153">
    <property type="protein sequence ID" value="QIX11487.1"/>
    <property type="molecule type" value="Genomic_DNA"/>
</dbReference>
<evidence type="ECO:0000256" key="1">
    <source>
        <dbReference type="ARBA" id="ARBA00005179"/>
    </source>
</evidence>
<gene>
    <name evidence="12" type="primary">PKS18</name>
</gene>
<dbReference type="Pfam" id="PF00109">
    <property type="entry name" value="ketoacyl-synt"/>
    <property type="match status" value="1"/>
</dbReference>
<dbReference type="SUPFAM" id="SSF52151">
    <property type="entry name" value="FabD/lysophospholipase-like"/>
    <property type="match status" value="1"/>
</dbReference>
<dbReference type="InterPro" id="IPR018201">
    <property type="entry name" value="Ketoacyl_synth_AS"/>
</dbReference>
<evidence type="ECO:0000259" key="10">
    <source>
        <dbReference type="PROSITE" id="PS52004"/>
    </source>
</evidence>
<keyword evidence="6" id="KW-0511">Multifunctional enzyme</keyword>
<dbReference type="PROSITE" id="PS52019">
    <property type="entry name" value="PKS_MFAS_DH"/>
    <property type="match status" value="1"/>
</dbReference>
<reference evidence="12" key="1">
    <citation type="submission" date="2019-08" db="EMBL/GenBank/DDBJ databases">
        <title>Exogenous carbon and light sources induced a secondary metabolite, cristazarin, in a lichen-forming fungus Cladonia metacorallifera.</title>
        <authorList>
            <person name="Kim J.A."/>
            <person name="Kim S."/>
            <person name="Park S.-Y."/>
            <person name="Hur J.-S."/>
        </authorList>
    </citation>
    <scope>NUCLEOTIDE SEQUENCE</scope>
</reference>
<dbReference type="InterPro" id="IPR042104">
    <property type="entry name" value="PKS_dehydratase_sf"/>
</dbReference>
<dbReference type="CDD" id="cd02440">
    <property type="entry name" value="AdoMet_MTases"/>
    <property type="match status" value="1"/>
</dbReference>
<dbReference type="Pfam" id="PF08242">
    <property type="entry name" value="Methyltransf_12"/>
    <property type="match status" value="1"/>
</dbReference>
<feature type="domain" description="PKS/mFAS DH" evidence="11">
    <location>
        <begin position="1435"/>
        <end position="1748"/>
    </location>
</feature>
<dbReference type="Gene3D" id="3.40.47.10">
    <property type="match status" value="1"/>
</dbReference>
<dbReference type="InterPro" id="IPR016035">
    <property type="entry name" value="Acyl_Trfase/lysoPLipase"/>
</dbReference>
<dbReference type="SUPFAM" id="SSF53335">
    <property type="entry name" value="S-adenosyl-L-methionine-dependent methyltransferases"/>
    <property type="match status" value="1"/>
</dbReference>
<dbReference type="Pfam" id="PF18558">
    <property type="entry name" value="HTH_51"/>
    <property type="match status" value="1"/>
</dbReference>
<dbReference type="SUPFAM" id="SSF53901">
    <property type="entry name" value="Thiolase-like"/>
    <property type="match status" value="1"/>
</dbReference>
<dbReference type="PANTHER" id="PTHR43775">
    <property type="entry name" value="FATTY ACID SYNTHASE"/>
    <property type="match status" value="1"/>
</dbReference>
<dbReference type="Pfam" id="PF16197">
    <property type="entry name" value="KAsynt_C_assoc"/>
    <property type="match status" value="1"/>
</dbReference>
<keyword evidence="5" id="KW-0808">Transferase</keyword>
<dbReference type="PROSITE" id="PS50075">
    <property type="entry name" value="CARRIER"/>
    <property type="match status" value="1"/>
</dbReference>
<dbReference type="Gene3D" id="3.10.129.110">
    <property type="entry name" value="Polyketide synthase dehydratase"/>
    <property type="match status" value="1"/>
</dbReference>
<dbReference type="Pfam" id="PF00550">
    <property type="entry name" value="PP-binding"/>
    <property type="match status" value="1"/>
</dbReference>
<name>A0A6H0YVF6_CLAME</name>
<dbReference type="InterPro" id="IPR009081">
    <property type="entry name" value="PP-bd_ACP"/>
</dbReference>
<dbReference type="GO" id="GO:0032259">
    <property type="term" value="P:methylation"/>
    <property type="evidence" value="ECO:0007669"/>
    <property type="project" value="UniProtKB-KW"/>
</dbReference>
<dbReference type="Gene3D" id="3.30.70.3290">
    <property type="match status" value="1"/>
</dbReference>
<dbReference type="InterPro" id="IPR032088">
    <property type="entry name" value="SAT"/>
</dbReference>
<dbReference type="SUPFAM" id="SSF47336">
    <property type="entry name" value="ACP-like"/>
    <property type="match status" value="1"/>
</dbReference>
<dbReference type="PANTHER" id="PTHR43775:SF21">
    <property type="entry name" value="NON-REDUCING POLYKETIDE SYNTHASE AUSA-RELATED"/>
    <property type="match status" value="1"/>
</dbReference>
<comment type="pathway">
    <text evidence="1">Secondary metabolite biosynthesis.</text>
</comment>
<keyword evidence="4" id="KW-0489">Methyltransferase</keyword>
<organism evidence="12">
    <name type="scientific">Cladonia metacorallifera</name>
    <name type="common">Lichen-forming fungus</name>
    <dbReference type="NCBI Taxonomy" id="195773"/>
    <lineage>
        <taxon>Eukaryota</taxon>
        <taxon>Fungi</taxon>
        <taxon>Dikarya</taxon>
        <taxon>Ascomycota</taxon>
        <taxon>Pezizomycotina</taxon>
        <taxon>Lecanoromycetes</taxon>
        <taxon>OSLEUM clade</taxon>
        <taxon>Lecanoromycetidae</taxon>
        <taxon>Lecanorales</taxon>
        <taxon>Lecanorineae</taxon>
        <taxon>Cladoniaceae</taxon>
        <taxon>Cladonia</taxon>
    </lineage>
</organism>
<dbReference type="GO" id="GO:0044550">
    <property type="term" value="P:secondary metabolite biosynthetic process"/>
    <property type="evidence" value="ECO:0007669"/>
    <property type="project" value="TreeGrafter"/>
</dbReference>
<dbReference type="InterPro" id="IPR006162">
    <property type="entry name" value="Ppantetheine_attach_site"/>
</dbReference>
<proteinExistence type="predicted"/>
<dbReference type="InterPro" id="IPR001227">
    <property type="entry name" value="Ac_transferase_dom_sf"/>
</dbReference>
<feature type="region of interest" description="N-terminal hotdog fold" evidence="7">
    <location>
        <begin position="1435"/>
        <end position="1565"/>
    </location>
</feature>
<dbReference type="SUPFAM" id="SSF55048">
    <property type="entry name" value="Probable ACP-binding domain of malonyl-CoA ACP transacylase"/>
    <property type="match status" value="1"/>
</dbReference>
<dbReference type="Gene3D" id="3.40.366.10">
    <property type="entry name" value="Malonyl-Coenzyme A Acyl Carrier Protein, domain 2"/>
    <property type="match status" value="2"/>
</dbReference>
<dbReference type="PROSITE" id="PS00606">
    <property type="entry name" value="KS3_1"/>
    <property type="match status" value="1"/>
</dbReference>
<feature type="domain" description="Carrier" evidence="9">
    <location>
        <begin position="1816"/>
        <end position="1895"/>
    </location>
</feature>
<evidence type="ECO:0000256" key="8">
    <source>
        <dbReference type="SAM" id="MobiDB-lite"/>
    </source>
</evidence>
<dbReference type="InterPro" id="IPR020841">
    <property type="entry name" value="PKS_Beta-ketoAc_synthase_dom"/>
</dbReference>
<sequence>MPLLKISMWNPFVHTPEVRPGELSAVHMNEKEELEWLLCLTELLVMLRGFSSNLLLRFAVPVTQFNLSDYSRSKVLRSQNLSYTKNSLMLTDFCPHGDLNYTDIIYQAQQKLISPKKCRLTRIILKQAPLRHGLLEATTEFAIGINHPWASSKQMANAFNSPSLLVFGAVSKAPKADYLTRLRLYLSANEDLILFKEAIIELPNLWEMYTSHNKNLKALDHGLSSLKALSEWVNVGTTHKLIEPKFSILTLPLLTIIEFVQYVQYLQKSQLSHCSVLSHVNKGAGVQGYSAGLLVACAVAVSEDETELVKIACKTLRLAVGIGAYGDLGGLQVSEGPLTAVSARLTEDDQMNKIARQFPALGIVAITDSKRLTYVGSASDIEDLYAYARGNNIKIHPLHLGGRMHSSENVDLAYELIACCKVNEALQLPRASRFKVGVRSNHFGTIITQGTLNEAIIGAILEAPCYWYRVMTAAAEDLQQTQHTYHQIIQFGLSDFVPLSTYISAGLKIAKLDAFSFGDDLSTTQAAVTEGYRAPADAIAVVGMACRFPGANTTDEFWDLLASGRSMAQEVPKERIDIRGNFRATQDSKWVGRTKFFGNFVSDVDAFDNAFFSTNTKEAVAMDPQQRLLLETAYQAVESSGYLSSHRRADRDKVGVYIGASFKDSVEHAASHAPNAYTSTGNIAAFLAGKISHYFNWSGPAEVIDTACSASAVAIKNACEAIRRNECSMALAGGVNIMTTPTNFMDLARAGFLSSTGQCKPFDSAADGYCRAEGVGLIFLKGLTKAEEDGDLVLGVIPGIASNQGSQPSAITIPYSPAQIALNQQILSQAAIRPEEVSYVEAHGTGTQAGDPLEIESIRNVYGSKNRETLHIGSVKGNIGHTETAAGVAGVIKALLMIDKGSLPACANHHKLNPKIPALEPDHMAINTISMPWKPAFRAICVNSYGAAGSNSALLVCQGPQTTSKSSTKGAENFTYPIIISARSKASVQRYIELLGNNLRTSASEVMVGDLALSLSRRQIDQRFRLITTLTESESLAKLQELAQNSVQETPQEVYRVVLAFSGQSKRDFGVDKALYDACHVFRTHLDCCHKTVIGLGIPEGLYPAIFNKESFSNIKMLQCSLFAIQYAYAQTWISSGLMVDAVVGHSFGELTALAVSGILSLEDALRLVAARADLMLSKWGSEPGTMLAVHDTVDTVRSIISSLPNGYGDLEIACYNAQTSQVVVGTEKCIQQMEEWLRSEPRFESIKFQRVEVTHGFHSRFTDPLLRDLDEVAKSLTFLSPKILLESCTADKTLTIGPERIAQHTRTPVYLQQAVQRLETRLGPCLWLEAGIDTPIISMVRKAVKKPETHSFLAVKSAKRLEDPMYPIAECITDLWRQGIQVKHPSFVSPQENGLRPMWLPPYQFERTRHWLPYVDRAIEAINNRPAATVQEGEDNTQLKLVTPRGEKGVFNVHTQSPRFANLVTGHSALGFPLCPAALYLECVAAAADEIVPDKTTMKSLCFESLSIIKPLGLDACRSVFLTLEQDRVSGSWPFKVYSNFVDTPTDEAALHVQGQFSFYSSQELSKWWPRDHYQRYVDQSLKAFSARSDTETLKQGLVYKLFSRVVKYNDLLRGISSISLLMSDSNLEALAEIAIPEDTNKEDSVAMHFCGASALVIFLQVAGLLINSSEVHCSMEEYFITTGIDSIIIATDCDFENRSLWTVYTSITPLDGRKATADVYILVDGTRLVATMIGVQFTKLPVEHIRVILETANDSKRDVPMSFEGNDRTVGVSGKAAEHTIANKEADESRKPREQDLVSESATPATNGESQASSTGSQLQELLISIVAESAGIEKSTVDVSASFDDLGLDSLSLMDLASELEEKAGLEFSDGIASDGSITNLLGLSRSTSFESVRLSSNPTRATPPFGPAQSAQTTALGNTTKALEQGVELFDTFARQRDFARYHETVAPQQDKLMLAYIAEAFKTLGVDLWQLTEGKVIPPIKLTRKHERLMPRLWAILEKFGVIALRDKDVKVRASQRISAIPAKKQLQDIIADFPAYKGENELMSLTGSRLADCLIGKADPVALLFGQRGPDLLNDYYCNSPQLAVSTDLLVEFMKRVFHDSGPDTIRILEIGGGFGGTTNRLASLLDSLDRDFVYTFSDIALRLVNNAKKKFSKYTWMDFQVVNVEHDPPASLRGKYDIVIGTNVIHATSNIVQSCKQIRSLLREGGCMLLSEVTRIIDWYDIVFGLLDGWWEFTDGREYVLQDAETWMKKVKEAGFVTTAYSGGSSLEARTQNLILGSTKSTVTKEKQSQHSLETLTYKTVDGLDIMADIYFPAVSITGPMPIGKV</sequence>
<evidence type="ECO:0000256" key="6">
    <source>
        <dbReference type="ARBA" id="ARBA00023268"/>
    </source>
</evidence>
<dbReference type="GO" id="GO:0008168">
    <property type="term" value="F:methyltransferase activity"/>
    <property type="evidence" value="ECO:0007669"/>
    <property type="project" value="UniProtKB-KW"/>
</dbReference>
<dbReference type="Pfam" id="PF00698">
    <property type="entry name" value="Acyl_transf_1"/>
    <property type="match status" value="1"/>
</dbReference>
<dbReference type="InterPro" id="IPR050091">
    <property type="entry name" value="PKS_NRPS_Biosynth_Enz"/>
</dbReference>
<dbReference type="InterPro" id="IPR013217">
    <property type="entry name" value="Methyltransf_12"/>
</dbReference>
<dbReference type="GO" id="GO:0004315">
    <property type="term" value="F:3-oxoacyl-[acyl-carrier-protein] synthase activity"/>
    <property type="evidence" value="ECO:0007669"/>
    <property type="project" value="InterPro"/>
</dbReference>
<dbReference type="InterPro" id="IPR032821">
    <property type="entry name" value="PKS_assoc"/>
</dbReference>
<evidence type="ECO:0000256" key="2">
    <source>
        <dbReference type="ARBA" id="ARBA00022450"/>
    </source>
</evidence>
<keyword evidence="2" id="KW-0596">Phosphopantetheine</keyword>
<dbReference type="Pfam" id="PF02801">
    <property type="entry name" value="Ketoacyl-synt_C"/>
    <property type="match status" value="1"/>
</dbReference>
<dbReference type="InterPro" id="IPR029063">
    <property type="entry name" value="SAM-dependent_MTases_sf"/>
</dbReference>
<dbReference type="SMART" id="SM00827">
    <property type="entry name" value="PKS_AT"/>
    <property type="match status" value="1"/>
</dbReference>
<evidence type="ECO:0000313" key="12">
    <source>
        <dbReference type="EMBL" id="QIX11487.1"/>
    </source>
</evidence>
<dbReference type="InterPro" id="IPR014030">
    <property type="entry name" value="Ketoacyl_synth_N"/>
</dbReference>
<dbReference type="InterPro" id="IPR016036">
    <property type="entry name" value="Malonyl_transacylase_ACP-bd"/>
</dbReference>
<evidence type="ECO:0000256" key="7">
    <source>
        <dbReference type="PROSITE-ProRule" id="PRU01363"/>
    </source>
</evidence>
<evidence type="ECO:0000256" key="5">
    <source>
        <dbReference type="ARBA" id="ARBA00022679"/>
    </source>
</evidence>
<dbReference type="InterPro" id="IPR014043">
    <property type="entry name" value="Acyl_transferase_dom"/>
</dbReference>
<feature type="compositionally biased region" description="Polar residues" evidence="8">
    <location>
        <begin position="1800"/>
        <end position="1818"/>
    </location>
</feature>
<keyword evidence="3" id="KW-0597">Phosphoprotein</keyword>
<evidence type="ECO:0000256" key="4">
    <source>
        <dbReference type="ARBA" id="ARBA00022603"/>
    </source>
</evidence>
<dbReference type="Gene3D" id="3.40.50.150">
    <property type="entry name" value="Vaccinia Virus protein VP39"/>
    <property type="match status" value="1"/>
</dbReference>
<feature type="region of interest" description="C-terminal hotdog fold" evidence="7">
    <location>
        <begin position="1591"/>
        <end position="1748"/>
    </location>
</feature>
<evidence type="ECO:0000256" key="3">
    <source>
        <dbReference type="ARBA" id="ARBA00022553"/>
    </source>
</evidence>
<feature type="compositionally biased region" description="Basic and acidic residues" evidence="8">
    <location>
        <begin position="1778"/>
        <end position="1798"/>
    </location>
</feature>
<accession>A0A6H0YVF6</accession>
<protein>
    <submittedName>
        <fullName evidence="12">Polyketide synthase</fullName>
    </submittedName>
</protein>
<dbReference type="Gene3D" id="1.10.1200.10">
    <property type="entry name" value="ACP-like"/>
    <property type="match status" value="1"/>
</dbReference>
<dbReference type="PROSITE" id="PS00012">
    <property type="entry name" value="PHOSPHOPANTETHEINE"/>
    <property type="match status" value="1"/>
</dbReference>
<dbReference type="GO" id="GO:0006633">
    <property type="term" value="P:fatty acid biosynthetic process"/>
    <property type="evidence" value="ECO:0007669"/>
    <property type="project" value="InterPro"/>
</dbReference>
<dbReference type="Pfam" id="PF16073">
    <property type="entry name" value="SAT"/>
    <property type="match status" value="1"/>
</dbReference>
<feature type="domain" description="Ketosynthase family 3 (KS3)" evidence="10">
    <location>
        <begin position="536"/>
        <end position="958"/>
    </location>
</feature>
<feature type="region of interest" description="Disordered" evidence="8">
    <location>
        <begin position="1760"/>
        <end position="1818"/>
    </location>
</feature>
<dbReference type="InterPro" id="IPR041068">
    <property type="entry name" value="HTH_51"/>
</dbReference>
<dbReference type="PROSITE" id="PS52004">
    <property type="entry name" value="KS3_2"/>
    <property type="match status" value="1"/>
</dbReference>
<evidence type="ECO:0000259" key="11">
    <source>
        <dbReference type="PROSITE" id="PS52019"/>
    </source>
</evidence>
<dbReference type="InterPro" id="IPR014031">
    <property type="entry name" value="Ketoacyl_synth_C"/>
</dbReference>
<dbReference type="CDD" id="cd00833">
    <property type="entry name" value="PKS"/>
    <property type="match status" value="1"/>
</dbReference>